<protein>
    <submittedName>
        <fullName evidence="2">Uncharacterized protein</fullName>
    </submittedName>
</protein>
<evidence type="ECO:0000313" key="2">
    <source>
        <dbReference type="EMBL" id="JAI01337.1"/>
    </source>
</evidence>
<reference evidence="2" key="1">
    <citation type="submission" date="2014-11" db="EMBL/GenBank/DDBJ databases">
        <authorList>
            <person name="Amaro Gonzalez C."/>
        </authorList>
    </citation>
    <scope>NUCLEOTIDE SEQUENCE</scope>
</reference>
<reference evidence="2" key="2">
    <citation type="journal article" date="2015" name="Fish Shellfish Immunol.">
        <title>Early steps in the European eel (Anguilla anguilla)-Vibrio vulnificus interaction in the gills: Role of the RtxA13 toxin.</title>
        <authorList>
            <person name="Callol A."/>
            <person name="Pajuelo D."/>
            <person name="Ebbesson L."/>
            <person name="Teles M."/>
            <person name="MacKenzie S."/>
            <person name="Amaro C."/>
        </authorList>
    </citation>
    <scope>NUCLEOTIDE SEQUENCE</scope>
</reference>
<sequence length="35" mass="3211">MSPSSAAGCLAPSSPVPTRALGTGGSANHGSSPLS</sequence>
<accession>A0A0E9XFZ4</accession>
<name>A0A0E9XFZ4_ANGAN</name>
<dbReference type="EMBL" id="GBXM01007241">
    <property type="protein sequence ID" value="JAI01337.1"/>
    <property type="molecule type" value="Transcribed_RNA"/>
</dbReference>
<evidence type="ECO:0000256" key="1">
    <source>
        <dbReference type="SAM" id="MobiDB-lite"/>
    </source>
</evidence>
<organism evidence="2">
    <name type="scientific">Anguilla anguilla</name>
    <name type="common">European freshwater eel</name>
    <name type="synonym">Muraena anguilla</name>
    <dbReference type="NCBI Taxonomy" id="7936"/>
    <lineage>
        <taxon>Eukaryota</taxon>
        <taxon>Metazoa</taxon>
        <taxon>Chordata</taxon>
        <taxon>Craniata</taxon>
        <taxon>Vertebrata</taxon>
        <taxon>Euteleostomi</taxon>
        <taxon>Actinopterygii</taxon>
        <taxon>Neopterygii</taxon>
        <taxon>Teleostei</taxon>
        <taxon>Anguilliformes</taxon>
        <taxon>Anguillidae</taxon>
        <taxon>Anguilla</taxon>
    </lineage>
</organism>
<feature type="region of interest" description="Disordered" evidence="1">
    <location>
        <begin position="1"/>
        <end position="35"/>
    </location>
</feature>
<dbReference type="AlphaFoldDB" id="A0A0E9XFZ4"/>
<proteinExistence type="predicted"/>